<dbReference type="EMBL" id="MCGO01000074">
    <property type="protein sequence ID" value="ORY31912.1"/>
    <property type="molecule type" value="Genomic_DNA"/>
</dbReference>
<evidence type="ECO:0000313" key="3">
    <source>
        <dbReference type="Proteomes" id="UP000193642"/>
    </source>
</evidence>
<feature type="domain" description="GH3 middle" evidence="1">
    <location>
        <begin position="350"/>
        <end position="397"/>
    </location>
</feature>
<dbReference type="GO" id="GO:0016881">
    <property type="term" value="F:acid-amino acid ligase activity"/>
    <property type="evidence" value="ECO:0007669"/>
    <property type="project" value="TreeGrafter"/>
</dbReference>
<dbReference type="GO" id="GO:0005737">
    <property type="term" value="C:cytoplasm"/>
    <property type="evidence" value="ECO:0007669"/>
    <property type="project" value="TreeGrafter"/>
</dbReference>
<organism evidence="2 3">
    <name type="scientific">Rhizoclosmatium globosum</name>
    <dbReference type="NCBI Taxonomy" id="329046"/>
    <lineage>
        <taxon>Eukaryota</taxon>
        <taxon>Fungi</taxon>
        <taxon>Fungi incertae sedis</taxon>
        <taxon>Chytridiomycota</taxon>
        <taxon>Chytridiomycota incertae sedis</taxon>
        <taxon>Chytridiomycetes</taxon>
        <taxon>Chytridiales</taxon>
        <taxon>Chytriomycetaceae</taxon>
        <taxon>Rhizoclosmatium</taxon>
    </lineage>
</organism>
<evidence type="ECO:0000259" key="1">
    <source>
        <dbReference type="Pfam" id="PF23571"/>
    </source>
</evidence>
<dbReference type="PANTHER" id="PTHR31901">
    <property type="entry name" value="GH3 DOMAIN-CONTAINING PROTEIN"/>
    <property type="match status" value="1"/>
</dbReference>
<dbReference type="Pfam" id="PF03321">
    <property type="entry name" value="GH3"/>
    <property type="match status" value="1"/>
</dbReference>
<dbReference type="PANTHER" id="PTHR31901:SF9">
    <property type="entry name" value="GH3 DOMAIN-CONTAINING PROTEIN"/>
    <property type="match status" value="1"/>
</dbReference>
<protein>
    <recommendedName>
        <fullName evidence="1">GH3 middle domain-containing protein</fullName>
    </recommendedName>
</protein>
<dbReference type="AlphaFoldDB" id="A0A1Y2BAN7"/>
<proteinExistence type="predicted"/>
<comment type="caution">
    <text evidence="2">The sequence shown here is derived from an EMBL/GenBank/DDBJ whole genome shotgun (WGS) entry which is preliminary data.</text>
</comment>
<dbReference type="InterPro" id="IPR004993">
    <property type="entry name" value="GH3"/>
</dbReference>
<sequence>MNQRKELIVEHVAYLRDTKLFHTSPALNPFKLFLETSTYCSPDDLEAAFTKLVPITTYADYKDLQDSIISGNVDTPNVLFPKLPNYIMNSSSTSGGKSKFFAIHADEDIGVKMLAMQKMKAGRIAEGSVVLEINSISAQNVFGLSVCPGSILAARMALKVKGLPTDEEIAATVDSSNGIPWAIKLVQDYSTLLALHSLFGLVDTRVGYISAVFSSIWLDWAHYIQTHKGELLQCIEFGTLPVACLIEEELQESIMKHWKANPARAQELRGINFNHDGWMKVVWPELQFAEAGCGGVFASGIPRIRSAIGPSVPLVFGPYASTEAMVMGISLQNETDPNLFQMINFGGCLFEYLELNGKLVSGAELKQGQRYKLIVSNKRLGIWRYDLSDVLEHVGFHPGSKNSIMRYIGREGGIRLVPTFISEQEIITAAKSVFDSTNGKVAREFLSFPDSTAGMEAVAFCFEAVDNNHNLDVDHMEDTLTNVLRSQNERFGLFLGDSLRKCAVRVLPPGTFAEYRGWKARSVGSGQVKIPVVVTNLEVRDWFLARCF</sequence>
<dbReference type="Pfam" id="PF23571">
    <property type="entry name" value="GH3_M"/>
    <property type="match status" value="1"/>
</dbReference>
<gene>
    <name evidence="2" type="ORF">BCR33DRAFT_703045</name>
</gene>
<keyword evidence="3" id="KW-1185">Reference proteome</keyword>
<dbReference type="OrthoDB" id="10004661at2759"/>
<dbReference type="InterPro" id="IPR055377">
    <property type="entry name" value="GH3_M"/>
</dbReference>
<accession>A0A1Y2BAN7</accession>
<name>A0A1Y2BAN7_9FUNG</name>
<reference evidence="2 3" key="1">
    <citation type="submission" date="2016-07" db="EMBL/GenBank/DDBJ databases">
        <title>Pervasive Adenine N6-methylation of Active Genes in Fungi.</title>
        <authorList>
            <consortium name="DOE Joint Genome Institute"/>
            <person name="Mondo S.J."/>
            <person name="Dannebaum R.O."/>
            <person name="Kuo R.C."/>
            <person name="Labutti K."/>
            <person name="Haridas S."/>
            <person name="Kuo A."/>
            <person name="Salamov A."/>
            <person name="Ahrendt S.R."/>
            <person name="Lipzen A."/>
            <person name="Sullivan W."/>
            <person name="Andreopoulos W.B."/>
            <person name="Clum A."/>
            <person name="Lindquist E."/>
            <person name="Daum C."/>
            <person name="Ramamoorthy G.K."/>
            <person name="Gryganskyi A."/>
            <person name="Culley D."/>
            <person name="Magnuson J.K."/>
            <person name="James T.Y."/>
            <person name="O'Malley M.A."/>
            <person name="Stajich J.E."/>
            <person name="Spatafora J.W."/>
            <person name="Visel A."/>
            <person name="Grigoriev I.V."/>
        </authorList>
    </citation>
    <scope>NUCLEOTIDE SEQUENCE [LARGE SCALE GENOMIC DNA]</scope>
    <source>
        <strain evidence="2 3">JEL800</strain>
    </source>
</reference>
<dbReference type="Proteomes" id="UP000193642">
    <property type="component" value="Unassembled WGS sequence"/>
</dbReference>
<evidence type="ECO:0000313" key="2">
    <source>
        <dbReference type="EMBL" id="ORY31912.1"/>
    </source>
</evidence>